<dbReference type="VEuPathDB" id="MicrosporidiaDB:CWI36_0323p0010"/>
<dbReference type="Proteomes" id="UP000291404">
    <property type="component" value="Unassembled WGS sequence"/>
</dbReference>
<evidence type="ECO:0000313" key="2">
    <source>
        <dbReference type="Proteomes" id="UP000291404"/>
    </source>
</evidence>
<proteinExistence type="predicted"/>
<organism evidence="1 2">
    <name type="scientific">Hamiltosporidium magnivora</name>
    <dbReference type="NCBI Taxonomy" id="148818"/>
    <lineage>
        <taxon>Eukaryota</taxon>
        <taxon>Fungi</taxon>
        <taxon>Fungi incertae sedis</taxon>
        <taxon>Microsporidia</taxon>
        <taxon>Dubosqiidae</taxon>
        <taxon>Hamiltosporidium</taxon>
    </lineage>
</organism>
<comment type="caution">
    <text evidence="1">The sequence shown here is derived from an EMBL/GenBank/DDBJ whole genome shotgun (WGS) entry which is preliminary data.</text>
</comment>
<evidence type="ECO:0000313" key="1">
    <source>
        <dbReference type="EMBL" id="TBU07123.1"/>
    </source>
</evidence>
<dbReference type="EMBL" id="PITI01000323">
    <property type="protein sequence ID" value="TBU07123.1"/>
    <property type="molecule type" value="Genomic_DNA"/>
</dbReference>
<reference evidence="1 2" key="1">
    <citation type="submission" date="2017-12" db="EMBL/GenBank/DDBJ databases">
        <authorList>
            <person name="Pombert J.-F."/>
            <person name="Haag K.L."/>
            <person name="Ebert D."/>
        </authorList>
    </citation>
    <scope>NUCLEOTIDE SEQUENCE [LARGE SCALE GENOMIC DNA]</scope>
    <source>
        <strain evidence="1">BE-OM-2</strain>
    </source>
</reference>
<keyword evidence="2" id="KW-1185">Reference proteome</keyword>
<gene>
    <name evidence="1" type="ORF">CWI36_0323p0010</name>
</gene>
<sequence>MIWENKDRTQAVYNTYFGIKKTSNLEFGQETNENYTYECSYVYHINDSKYEYWLKLI</sequence>
<accession>A0A4Q9LGC2</accession>
<protein>
    <submittedName>
        <fullName evidence="1">Uncharacterized protein</fullName>
    </submittedName>
</protein>
<dbReference type="AlphaFoldDB" id="A0A4Q9LGC2"/>
<name>A0A4Q9LGC2_9MICR</name>